<organism evidence="1 2">
    <name type="scientific">Streptomyces silvensis</name>
    <dbReference type="NCBI Taxonomy" id="1765722"/>
    <lineage>
        <taxon>Bacteria</taxon>
        <taxon>Bacillati</taxon>
        <taxon>Actinomycetota</taxon>
        <taxon>Actinomycetes</taxon>
        <taxon>Kitasatosporales</taxon>
        <taxon>Streptomycetaceae</taxon>
        <taxon>Streptomyces</taxon>
    </lineage>
</organism>
<proteinExistence type="predicted"/>
<reference evidence="1 2" key="1">
    <citation type="submission" date="2015-12" db="EMBL/GenBank/DDBJ databases">
        <title>Draft genome sequence of Streptomyces silvensis ATCC 53525, a producer of novel hormone antagonists.</title>
        <authorList>
            <person name="Johnston C.W."/>
            <person name="Li Y."/>
            <person name="Magarvey N.A."/>
        </authorList>
    </citation>
    <scope>NUCLEOTIDE SEQUENCE [LARGE SCALE GENOMIC DNA]</scope>
    <source>
        <strain evidence="1 2">ATCC 53525</strain>
    </source>
</reference>
<protein>
    <submittedName>
        <fullName evidence="1">Uncharacterized protein</fullName>
    </submittedName>
</protein>
<evidence type="ECO:0000313" key="1">
    <source>
        <dbReference type="EMBL" id="KUF18405.1"/>
    </source>
</evidence>
<dbReference type="Proteomes" id="UP000054804">
    <property type="component" value="Unassembled WGS sequence"/>
</dbReference>
<sequence length="95" mass="10032">MVGTLTEVHAVQEHAADKVFTPVRAVRPRSFRYTPQPAHNGADGMAGICALDGLEYECALSVFILPGAPAAPVDEGVFAVESVRQLAVGFPGLRL</sequence>
<name>A0A0W7X683_9ACTN</name>
<gene>
    <name evidence="1" type="ORF">AT728_18830</name>
</gene>
<dbReference type="AlphaFoldDB" id="A0A0W7X683"/>
<comment type="caution">
    <text evidence="1">The sequence shown here is derived from an EMBL/GenBank/DDBJ whole genome shotgun (WGS) entry which is preliminary data.</text>
</comment>
<accession>A0A0W7X683</accession>
<keyword evidence="2" id="KW-1185">Reference proteome</keyword>
<dbReference type="EMBL" id="LOCL01000030">
    <property type="protein sequence ID" value="KUF18405.1"/>
    <property type="molecule type" value="Genomic_DNA"/>
</dbReference>
<evidence type="ECO:0000313" key="2">
    <source>
        <dbReference type="Proteomes" id="UP000054804"/>
    </source>
</evidence>